<gene>
    <name evidence="5" type="ORF">QN277_006207</name>
</gene>
<protein>
    <recommendedName>
        <fullName evidence="4">O-methyltransferase C-terminal domain-containing protein</fullName>
    </recommendedName>
</protein>
<evidence type="ECO:0000256" key="3">
    <source>
        <dbReference type="ARBA" id="ARBA00022691"/>
    </source>
</evidence>
<evidence type="ECO:0000256" key="1">
    <source>
        <dbReference type="ARBA" id="ARBA00022603"/>
    </source>
</evidence>
<dbReference type="GO" id="GO:0032259">
    <property type="term" value="P:methylation"/>
    <property type="evidence" value="ECO:0007669"/>
    <property type="project" value="UniProtKB-KW"/>
</dbReference>
<evidence type="ECO:0000313" key="6">
    <source>
        <dbReference type="Proteomes" id="UP001293593"/>
    </source>
</evidence>
<dbReference type="GO" id="GO:0008171">
    <property type="term" value="F:O-methyltransferase activity"/>
    <property type="evidence" value="ECO:0007669"/>
    <property type="project" value="InterPro"/>
</dbReference>
<dbReference type="InterPro" id="IPR029063">
    <property type="entry name" value="SAM-dependent_MTases_sf"/>
</dbReference>
<keyword evidence="2" id="KW-0808">Transferase</keyword>
<evidence type="ECO:0000256" key="2">
    <source>
        <dbReference type="ARBA" id="ARBA00022679"/>
    </source>
</evidence>
<dbReference type="SUPFAM" id="SSF53335">
    <property type="entry name" value="S-adenosyl-L-methionine-dependent methyltransferases"/>
    <property type="match status" value="1"/>
</dbReference>
<keyword evidence="1" id="KW-0489">Methyltransferase</keyword>
<dbReference type="PROSITE" id="PS51683">
    <property type="entry name" value="SAM_OMT_II"/>
    <property type="match status" value="1"/>
</dbReference>
<dbReference type="InterPro" id="IPR016461">
    <property type="entry name" value="COMT-like"/>
</dbReference>
<dbReference type="Gene3D" id="3.40.50.150">
    <property type="entry name" value="Vaccinia Virus protein VP39"/>
    <property type="match status" value="1"/>
</dbReference>
<dbReference type="Proteomes" id="UP001293593">
    <property type="component" value="Unassembled WGS sequence"/>
</dbReference>
<evidence type="ECO:0000313" key="5">
    <source>
        <dbReference type="EMBL" id="KAK4259929.1"/>
    </source>
</evidence>
<feature type="domain" description="O-methyltransferase C-terminal" evidence="4">
    <location>
        <begin position="1"/>
        <end position="83"/>
    </location>
</feature>
<keyword evidence="3" id="KW-0949">S-adenosyl-L-methionine</keyword>
<comment type="caution">
    <text evidence="5">The sequence shown here is derived from an EMBL/GenBank/DDBJ whole genome shotgun (WGS) entry which is preliminary data.</text>
</comment>
<sequence>MKWILHDWNDKKRLKLLKNCYKSIPEHGKVIAMESVICDMPQASASAKCNFQIDVFMMAQGAAGGRLRTHHDFFNLAKAAGFKGVQFQCFVRNFWVIEFFK</sequence>
<accession>A0AAE1MCC1</accession>
<dbReference type="AlphaFoldDB" id="A0AAE1MCC1"/>
<proteinExistence type="predicted"/>
<reference evidence="5" key="1">
    <citation type="submission" date="2023-10" db="EMBL/GenBank/DDBJ databases">
        <title>Chromosome-level genome of the transformable northern wattle, Acacia crassicarpa.</title>
        <authorList>
            <person name="Massaro I."/>
            <person name="Sinha N.R."/>
            <person name="Poethig S."/>
            <person name="Leichty A.R."/>
        </authorList>
    </citation>
    <scope>NUCLEOTIDE SEQUENCE</scope>
    <source>
        <strain evidence="5">Acra3RX</strain>
        <tissue evidence="5">Leaf</tissue>
    </source>
</reference>
<dbReference type="Pfam" id="PF00891">
    <property type="entry name" value="Methyltransf_2"/>
    <property type="match status" value="1"/>
</dbReference>
<dbReference type="PANTHER" id="PTHR11746">
    <property type="entry name" value="O-METHYLTRANSFERASE"/>
    <property type="match status" value="1"/>
</dbReference>
<keyword evidence="6" id="KW-1185">Reference proteome</keyword>
<dbReference type="EMBL" id="JAWXYG010000011">
    <property type="protein sequence ID" value="KAK4259929.1"/>
    <property type="molecule type" value="Genomic_DNA"/>
</dbReference>
<organism evidence="5 6">
    <name type="scientific">Acacia crassicarpa</name>
    <name type="common">northern wattle</name>
    <dbReference type="NCBI Taxonomy" id="499986"/>
    <lineage>
        <taxon>Eukaryota</taxon>
        <taxon>Viridiplantae</taxon>
        <taxon>Streptophyta</taxon>
        <taxon>Embryophyta</taxon>
        <taxon>Tracheophyta</taxon>
        <taxon>Spermatophyta</taxon>
        <taxon>Magnoliopsida</taxon>
        <taxon>eudicotyledons</taxon>
        <taxon>Gunneridae</taxon>
        <taxon>Pentapetalae</taxon>
        <taxon>rosids</taxon>
        <taxon>fabids</taxon>
        <taxon>Fabales</taxon>
        <taxon>Fabaceae</taxon>
        <taxon>Caesalpinioideae</taxon>
        <taxon>mimosoid clade</taxon>
        <taxon>Acacieae</taxon>
        <taxon>Acacia</taxon>
    </lineage>
</organism>
<name>A0AAE1MCC1_9FABA</name>
<dbReference type="InterPro" id="IPR001077">
    <property type="entry name" value="COMT_C"/>
</dbReference>
<evidence type="ECO:0000259" key="4">
    <source>
        <dbReference type="Pfam" id="PF00891"/>
    </source>
</evidence>